<dbReference type="InterPro" id="IPR004907">
    <property type="entry name" value="ATPase_V1-cplx_csu"/>
</dbReference>
<dbReference type="Gene3D" id="3.30.70.100">
    <property type="match status" value="1"/>
</dbReference>
<sequence length="394" mass="44340">MSSMKYVLVSLPTSIASNDSDEALNTIRSTVAGDNIATVPFKIPEFKTGTLDTLVRQADELAKLESNCTATVTKINDSLKSLLDGDEEKISQQKKVNDKPADQYLRSFSWNKIKYRTDKPLIELIDSLRKELLSIDNDVKAKVTQYNQVKTSYNTLVRKQTGNLSTKSLASIVNPSLLVKDSEHLETHLIAVPINDKKAFLQKYETISPMVVPRSSVEVTQDKEFSLFTVTTFKKHSLEFQNKCRESKWIPRTYKHVSGGREEEQREIDQVGKNERKVWGEAIRLSRTGWSESVMIWIHILTLRVFVESVLRYGLPLDFVCALIKTNHKTARKAKSALDSAFSYLGGNALIRDKSGKVTKDDSALSSEIAAAGIGSFGEGNEYTAYVYYEFEII</sequence>
<reference evidence="7 8" key="1">
    <citation type="submission" date="2017-10" db="EMBL/GenBank/DDBJ databases">
        <title>Development of genomic resources for the powdery mildew, Erysiphe pulchra.</title>
        <authorList>
            <person name="Wadl P.A."/>
            <person name="Mack B.M."/>
            <person name="Moore G."/>
            <person name="Beltz S.B."/>
        </authorList>
    </citation>
    <scope>NUCLEOTIDE SEQUENCE [LARGE SCALE GENOMIC DNA]</scope>
    <source>
        <strain evidence="7">Cflorida</strain>
    </source>
</reference>
<proteinExistence type="inferred from homology"/>
<evidence type="ECO:0000313" key="7">
    <source>
        <dbReference type="EMBL" id="POS84586.1"/>
    </source>
</evidence>
<dbReference type="Pfam" id="PF03223">
    <property type="entry name" value="V-ATPase_C"/>
    <property type="match status" value="1"/>
</dbReference>
<dbReference type="EMBL" id="PEDP01000946">
    <property type="protein sequence ID" value="POS84586.1"/>
    <property type="molecule type" value="Genomic_DNA"/>
</dbReference>
<dbReference type="CDD" id="cd14785">
    <property type="entry name" value="V-ATPase_C"/>
    <property type="match status" value="1"/>
</dbReference>
<dbReference type="GO" id="GO:0000221">
    <property type="term" value="C:vacuolar proton-transporting V-type ATPase, V1 domain"/>
    <property type="evidence" value="ECO:0007669"/>
    <property type="project" value="TreeGrafter"/>
</dbReference>
<organism evidence="7 8">
    <name type="scientific">Erysiphe pulchra</name>
    <dbReference type="NCBI Taxonomy" id="225359"/>
    <lineage>
        <taxon>Eukaryota</taxon>
        <taxon>Fungi</taxon>
        <taxon>Dikarya</taxon>
        <taxon>Ascomycota</taxon>
        <taxon>Pezizomycotina</taxon>
        <taxon>Leotiomycetes</taxon>
        <taxon>Erysiphales</taxon>
        <taxon>Erysiphaceae</taxon>
        <taxon>Erysiphe</taxon>
    </lineage>
</organism>
<name>A0A2S4PRE6_9PEZI</name>
<comment type="subunit">
    <text evidence="6">V-ATPase is a heteromultimeric enzyme composed of a peripheral catalytic V1 complex (components A to H) attached to an integral membrane V0 proton pore complex.</text>
</comment>
<dbReference type="PANTHER" id="PTHR10137:SF0">
    <property type="entry name" value="V-TYPE PROTON ATPASE SUBUNIT C"/>
    <property type="match status" value="1"/>
</dbReference>
<dbReference type="Proteomes" id="UP000237438">
    <property type="component" value="Unassembled WGS sequence"/>
</dbReference>
<evidence type="ECO:0000313" key="8">
    <source>
        <dbReference type="Proteomes" id="UP000237438"/>
    </source>
</evidence>
<evidence type="ECO:0000256" key="6">
    <source>
        <dbReference type="RuleBase" id="RU364010"/>
    </source>
</evidence>
<dbReference type="GO" id="GO:0046961">
    <property type="term" value="F:proton-transporting ATPase activity, rotational mechanism"/>
    <property type="evidence" value="ECO:0007669"/>
    <property type="project" value="InterPro"/>
</dbReference>
<dbReference type="InterPro" id="IPR036132">
    <property type="entry name" value="Vac_ATP_synth_c_sf"/>
</dbReference>
<comment type="function">
    <text evidence="5">Subunit of the V1 complex of vacuolar(H+)-ATPase (V-ATPase), a multisubunit enzyme composed of a peripheral complex (V1) that hydrolyzes ATP and a membrane integral complex (V0) that translocates protons. V-ATPase is responsible for acidifying and maintaining the pH of intracellular compartments. Subunit C is necessary for the assembly of the catalytic sector of the enzyme and is likely to have a specific function in its catalytic activity. Reversibly leaves the enzyme after glucose depletion, causing the catalytic subcomplex V1 to detach from the V0 section.</text>
</comment>
<dbReference type="PANTHER" id="PTHR10137">
    <property type="entry name" value="V-TYPE PROTON ATPASE SUBUNIT C"/>
    <property type="match status" value="1"/>
</dbReference>
<gene>
    <name evidence="7" type="ORF">EPUL_002859</name>
</gene>
<evidence type="ECO:0000256" key="1">
    <source>
        <dbReference type="ARBA" id="ARBA00006138"/>
    </source>
</evidence>
<keyword evidence="3 6" id="KW-0375">Hydrogen ion transport</keyword>
<dbReference type="OrthoDB" id="6605928at2759"/>
<protein>
    <recommendedName>
        <fullName evidence="6">V-type proton ATPase subunit C</fullName>
    </recommendedName>
</protein>
<dbReference type="SUPFAM" id="SSF118203">
    <property type="entry name" value="Vacuolar ATP synthase subunit C"/>
    <property type="match status" value="1"/>
</dbReference>
<keyword evidence="8" id="KW-1185">Reference proteome</keyword>
<dbReference type="Gene3D" id="1.20.1460.10">
    <property type="entry name" value="subunit c (vma5p) of the yeast v-atpase, domain 2"/>
    <property type="match status" value="1"/>
</dbReference>
<comment type="caution">
    <text evidence="7">The sequence shown here is derived from an EMBL/GenBank/DDBJ whole genome shotgun (WGS) entry which is preliminary data.</text>
</comment>
<dbReference type="STRING" id="225359.A0A2S4PRE6"/>
<comment type="similarity">
    <text evidence="1 6">Belongs to the V-ATPase C subunit family.</text>
</comment>
<evidence type="ECO:0000256" key="5">
    <source>
        <dbReference type="ARBA" id="ARBA00053565"/>
    </source>
</evidence>
<dbReference type="FunFam" id="3.30.70.100:FF:000002">
    <property type="entry name" value="V-type proton ATPase subunit C"/>
    <property type="match status" value="1"/>
</dbReference>
<comment type="function">
    <text evidence="6">Subunit of the V1 complex of vacuolar(H+)-ATPase (V-ATPase), a multisubunit enzyme composed of a peripheral complex (V1) that hydrolyzes ATP and a membrane integral complex (V0) that translocates protons. V-ATPase is responsible for acidifying and maintaining the pH of intracellular compartments and in some cell types, is targeted to the plasma membrane, where it is responsible for acidifying the extracellular environment. Subunit C is necessary for the assembly of the catalytic sector of the enzyme and is likely to have a specific function in its catalytic activity.</text>
</comment>
<accession>A0A2S4PRE6</accession>
<evidence type="ECO:0000256" key="2">
    <source>
        <dbReference type="ARBA" id="ARBA00022448"/>
    </source>
</evidence>
<evidence type="ECO:0000256" key="3">
    <source>
        <dbReference type="ARBA" id="ARBA00022781"/>
    </source>
</evidence>
<evidence type="ECO:0000256" key="4">
    <source>
        <dbReference type="ARBA" id="ARBA00023065"/>
    </source>
</evidence>
<keyword evidence="2 6" id="KW-0813">Transport</keyword>
<keyword evidence="4 6" id="KW-0406">Ion transport</keyword>
<dbReference type="AlphaFoldDB" id="A0A2S4PRE6"/>
<dbReference type="Gene3D" id="3.30.70.1180">
    <property type="entry name" value="Vacuolar atp synthase subunit c, domain 1"/>
    <property type="match status" value="1"/>
</dbReference>